<dbReference type="Pfam" id="PF01397">
    <property type="entry name" value="Terpene_synth"/>
    <property type="match status" value="1"/>
</dbReference>
<feature type="domain" description="Terpene synthase metal-binding" evidence="6">
    <location>
        <begin position="277"/>
        <end position="516"/>
    </location>
</feature>
<dbReference type="GO" id="GO:0000287">
    <property type="term" value="F:magnesium ion binding"/>
    <property type="evidence" value="ECO:0007669"/>
    <property type="project" value="InterPro"/>
</dbReference>
<dbReference type="Pfam" id="PF03936">
    <property type="entry name" value="Terpene_synth_C"/>
    <property type="match status" value="1"/>
</dbReference>
<evidence type="ECO:0000256" key="2">
    <source>
        <dbReference type="ARBA" id="ARBA00022723"/>
    </source>
</evidence>
<keyword evidence="2" id="KW-0479">Metal-binding</keyword>
<dbReference type="SUPFAM" id="SSF48239">
    <property type="entry name" value="Terpenoid cyclases/Protein prenyltransferases"/>
    <property type="match status" value="1"/>
</dbReference>
<reference evidence="7" key="1">
    <citation type="submission" date="2022-04" db="EMBL/GenBank/DDBJ databases">
        <authorList>
            <person name="Ye D."/>
            <person name="Shao Y.-Z."/>
            <person name="Li W.-R."/>
            <person name="Ma S.-G."/>
            <person name="Liu Y.-B."/>
            <person name="Zhu P."/>
            <person name="Yu S.-S."/>
        </authorList>
    </citation>
    <scope>NUCLEOTIDE SEQUENCE</scope>
</reference>
<dbReference type="InterPro" id="IPR044814">
    <property type="entry name" value="Terpene_cyclase_plant_C1"/>
</dbReference>
<dbReference type="PANTHER" id="PTHR31225:SF93">
    <property type="entry name" value="ALPHA-HUMULENE_(-)-(E)-BETA-CARYOPHYLLENE SYNTHASE"/>
    <property type="match status" value="1"/>
</dbReference>
<dbReference type="Gene3D" id="1.50.10.130">
    <property type="entry name" value="Terpene synthase, N-terminal domain"/>
    <property type="match status" value="1"/>
</dbReference>
<evidence type="ECO:0000259" key="5">
    <source>
        <dbReference type="Pfam" id="PF01397"/>
    </source>
</evidence>
<keyword evidence="3" id="KW-0460">Magnesium</keyword>
<dbReference type="SFLD" id="SFLDG01019">
    <property type="entry name" value="Terpene_Cyclase_Like_1_C_Termi"/>
    <property type="match status" value="1"/>
</dbReference>
<evidence type="ECO:0000256" key="3">
    <source>
        <dbReference type="ARBA" id="ARBA00022842"/>
    </source>
</evidence>
<dbReference type="InterPro" id="IPR008949">
    <property type="entry name" value="Isoprenoid_synthase_dom_sf"/>
</dbReference>
<sequence length="573" mass="65669">MDLILTSSSRRSDSIANQPTVKKIGRKSANYQPSVWGDCFIAAPPEDMMTNIKSKERVEELKLEVKRLLRTVEDQPIQEMKLIDQVQRLGLAYHFEKEIDEVLHRVYKSHTNDDFDGTHDLDAVALRFRLLRQQGYNVSSDVFKKLKDKDGNFQHSLCTDVKGLLSLYEAAHLGTQGEEILDEAIAFTRKNLTAAAAAMADYDLELGFPLQTQVRRALEFPLHKGMPRLETRELISSYQQWEESHRCNVLLELAKLDFNMLQLLHRNELQQLSRWWRDLDFRRKLPFARDRLVECYFWILGVFFEPQFSFGRIVVTKLISIASILDDIYDVYGTLDELNSFTQLIQRWDVGAIDQLPEYMQVCFRALDDVVKETEETTTDEGRPYCAHFSKEAMKVLTRAYYLEAEWFSIGYVPKFDEYLETSNISSGYPMLAVQALVGLGDVASKEAFEWVLGLPQIVRSTSTIARLMDDIQTNKVEKERGDNASGVECYMKEHGATEEEACEALRGLISTAWKDINQACLSPTPFPKSVLMPSLNLARMMEVLYKNGDGYTNSSGLTQKRIASLLLHPFPL</sequence>
<dbReference type="InterPro" id="IPR036965">
    <property type="entry name" value="Terpene_synth_N_sf"/>
</dbReference>
<dbReference type="Gene3D" id="1.10.600.10">
    <property type="entry name" value="Farnesyl Diphosphate Synthase"/>
    <property type="match status" value="1"/>
</dbReference>
<evidence type="ECO:0000259" key="6">
    <source>
        <dbReference type="Pfam" id="PF03936"/>
    </source>
</evidence>
<dbReference type="CDD" id="cd00684">
    <property type="entry name" value="Terpene_cyclase_plant_C1"/>
    <property type="match status" value="1"/>
</dbReference>
<dbReference type="EMBL" id="ON220890">
    <property type="protein sequence ID" value="WNV55398.1"/>
    <property type="molecule type" value="mRNA"/>
</dbReference>
<dbReference type="FunFam" id="1.10.600.10:FF:000007">
    <property type="entry name" value="Isoprene synthase, chloroplastic"/>
    <property type="match status" value="1"/>
</dbReference>
<feature type="domain" description="Terpene synthase N-terminal" evidence="5">
    <location>
        <begin position="35"/>
        <end position="218"/>
    </location>
</feature>
<evidence type="ECO:0000256" key="4">
    <source>
        <dbReference type="ARBA" id="ARBA00023239"/>
    </source>
</evidence>
<dbReference type="PANTHER" id="PTHR31225">
    <property type="entry name" value="OS04G0344100 PROTEIN-RELATED"/>
    <property type="match status" value="1"/>
</dbReference>
<protein>
    <submittedName>
        <fullName evidence="7">Beta-caryophyllene/alpha-humulene synthase</fullName>
    </submittedName>
</protein>
<dbReference type="GO" id="GO:0010333">
    <property type="term" value="F:terpene synthase activity"/>
    <property type="evidence" value="ECO:0007669"/>
    <property type="project" value="InterPro"/>
</dbReference>
<dbReference type="FunFam" id="1.50.10.130:FF:000001">
    <property type="entry name" value="Isoprene synthase, chloroplastic"/>
    <property type="match status" value="1"/>
</dbReference>
<dbReference type="InterPro" id="IPR050148">
    <property type="entry name" value="Terpene_synthase-like"/>
</dbReference>
<evidence type="ECO:0000256" key="1">
    <source>
        <dbReference type="ARBA" id="ARBA00004721"/>
    </source>
</evidence>
<dbReference type="SFLD" id="SFLDS00005">
    <property type="entry name" value="Isoprenoid_Synthase_Type_I"/>
    <property type="match status" value="1"/>
</dbReference>
<proteinExistence type="evidence at transcript level"/>
<name>A0AA96Q4S8_ARTHX</name>
<comment type="pathway">
    <text evidence="1">Secondary metabolite biosynthesis; terpenoid biosynthesis.</text>
</comment>
<dbReference type="InterPro" id="IPR034741">
    <property type="entry name" value="Terpene_cyclase-like_1_C"/>
</dbReference>
<evidence type="ECO:0000313" key="7">
    <source>
        <dbReference type="EMBL" id="WNV55398.1"/>
    </source>
</evidence>
<organism evidence="7">
    <name type="scientific">Artabotrys hexapetalus</name>
    <name type="common">Climbing ylang-ylang</name>
    <name type="synonym">Annona hexapetala</name>
    <dbReference type="NCBI Taxonomy" id="225833"/>
    <lineage>
        <taxon>Eukaryota</taxon>
        <taxon>Viridiplantae</taxon>
        <taxon>Streptophyta</taxon>
        <taxon>Embryophyta</taxon>
        <taxon>Tracheophyta</taxon>
        <taxon>Spermatophyta</taxon>
        <taxon>Magnoliopsida</taxon>
        <taxon>Magnoliidae</taxon>
        <taxon>Magnoliales</taxon>
        <taxon>Annonaceae</taxon>
        <taxon>Annonoideae</taxon>
        <taxon>Xylopieae</taxon>
        <taxon>Artabotrys</taxon>
    </lineage>
</organism>
<dbReference type="SUPFAM" id="SSF48576">
    <property type="entry name" value="Terpenoid synthases"/>
    <property type="match status" value="1"/>
</dbReference>
<keyword evidence="4" id="KW-0456">Lyase</keyword>
<dbReference type="InterPro" id="IPR001906">
    <property type="entry name" value="Terpene_synth_N"/>
</dbReference>
<dbReference type="InterPro" id="IPR005630">
    <property type="entry name" value="Terpene_synthase_metal-bd"/>
</dbReference>
<dbReference type="AlphaFoldDB" id="A0AA96Q4S8"/>
<dbReference type="GO" id="GO:0016102">
    <property type="term" value="P:diterpenoid biosynthetic process"/>
    <property type="evidence" value="ECO:0007669"/>
    <property type="project" value="InterPro"/>
</dbReference>
<accession>A0AA96Q4S8</accession>
<dbReference type="InterPro" id="IPR008930">
    <property type="entry name" value="Terpenoid_cyclase/PrenylTrfase"/>
</dbReference>